<evidence type="ECO:0000313" key="1">
    <source>
        <dbReference type="EMBL" id="ROP83226.1"/>
    </source>
</evidence>
<comment type="caution">
    <text evidence="1">The sequence shown here is derived from an EMBL/GenBank/DDBJ whole genome shotgun (WGS) entry which is preliminary data.</text>
</comment>
<dbReference type="OrthoDB" id="5405867at2"/>
<sequence>MIQALHADRPRFTEAMADVGKFFEKPEAVLVDRDFDRDQKIELLKQWDADLRSLMVAADENMAPEGADRTGDQLRQVQAALSCLGVGDSGEGAPTKTGGKS</sequence>
<dbReference type="Proteomes" id="UP000278222">
    <property type="component" value="Unassembled WGS sequence"/>
</dbReference>
<dbReference type="EMBL" id="RJKX01000017">
    <property type="protein sequence ID" value="ROP83226.1"/>
    <property type="molecule type" value="Genomic_DNA"/>
</dbReference>
<dbReference type="AlphaFoldDB" id="A0A3N1KYE6"/>
<gene>
    <name evidence="1" type="ORF">EDC65_4759</name>
</gene>
<keyword evidence="2" id="KW-1185">Reference proteome</keyword>
<organism evidence="1 2">
    <name type="scientific">Stella humosa</name>
    <dbReference type="NCBI Taxonomy" id="94"/>
    <lineage>
        <taxon>Bacteria</taxon>
        <taxon>Pseudomonadati</taxon>
        <taxon>Pseudomonadota</taxon>
        <taxon>Alphaproteobacteria</taxon>
        <taxon>Rhodospirillales</taxon>
        <taxon>Stellaceae</taxon>
        <taxon>Stella</taxon>
    </lineage>
</organism>
<evidence type="ECO:0000313" key="2">
    <source>
        <dbReference type="Proteomes" id="UP000278222"/>
    </source>
</evidence>
<reference evidence="1 2" key="1">
    <citation type="submission" date="2018-11" db="EMBL/GenBank/DDBJ databases">
        <title>Genomic Encyclopedia of Type Strains, Phase IV (KMG-IV): sequencing the most valuable type-strain genomes for metagenomic binning, comparative biology and taxonomic classification.</title>
        <authorList>
            <person name="Goeker M."/>
        </authorList>
    </citation>
    <scope>NUCLEOTIDE SEQUENCE [LARGE SCALE GENOMIC DNA]</scope>
    <source>
        <strain evidence="1 2">DSM 5900</strain>
    </source>
</reference>
<accession>A0A3N1KYE6</accession>
<name>A0A3N1KYE6_9PROT</name>
<dbReference type="RefSeq" id="WP_123694293.1">
    <property type="nucleotide sequence ID" value="NZ_AP019700.1"/>
</dbReference>
<proteinExistence type="predicted"/>
<protein>
    <submittedName>
        <fullName evidence="1">Uncharacterized protein</fullName>
    </submittedName>
</protein>